<sequence length="183" mass="20487">MVKANQLDILIIPGYKGSCPDHWQTRWEKKLSTARRVQQTHWSKPVCEEWIHEVKNAISQAQKPVMIIAHSLGVPTAIHATQQNAEKVCGAFFVAPPDVNNEKIHPKHFMTFGPYHGKKLPFPSVLIASRNDKFCQFSVAEKLADDWGALFVDAGQSGHINAESGHGPWPEGLMIFSHFLAKI</sequence>
<dbReference type="InterPro" id="IPR029058">
    <property type="entry name" value="AB_hydrolase_fold"/>
</dbReference>
<evidence type="ECO:0000313" key="2">
    <source>
        <dbReference type="Proteomes" id="UP001501699"/>
    </source>
</evidence>
<dbReference type="InterPro" id="IPR010662">
    <property type="entry name" value="RBBP9/YdeN"/>
</dbReference>
<proteinExistence type="predicted"/>
<dbReference type="Gene3D" id="3.40.50.1820">
    <property type="entry name" value="alpha/beta hydrolase"/>
    <property type="match status" value="1"/>
</dbReference>
<keyword evidence="1" id="KW-0378">Hydrolase</keyword>
<dbReference type="GO" id="GO:0016787">
    <property type="term" value="F:hydrolase activity"/>
    <property type="evidence" value="ECO:0007669"/>
    <property type="project" value="UniProtKB-KW"/>
</dbReference>
<protein>
    <submittedName>
        <fullName evidence="1">Alpha/beta hydrolase</fullName>
    </submittedName>
</protein>
<reference evidence="2" key="1">
    <citation type="journal article" date="2019" name="Int. J. Syst. Evol. Microbiol.">
        <title>The Global Catalogue of Microorganisms (GCM) 10K type strain sequencing project: providing services to taxonomists for standard genome sequencing and annotation.</title>
        <authorList>
            <consortium name="The Broad Institute Genomics Platform"/>
            <consortium name="The Broad Institute Genome Sequencing Center for Infectious Disease"/>
            <person name="Wu L."/>
            <person name="Ma J."/>
        </authorList>
    </citation>
    <scope>NUCLEOTIDE SEQUENCE [LARGE SCALE GENOMIC DNA]</scope>
    <source>
        <strain evidence="2">JCM 17714</strain>
    </source>
</reference>
<gene>
    <name evidence="1" type="ORF">GCM10023262_06900</name>
</gene>
<organism evidence="1 2">
    <name type="scientific">Bartonella pachyuromydis</name>
    <dbReference type="NCBI Taxonomy" id="931097"/>
    <lineage>
        <taxon>Bacteria</taxon>
        <taxon>Pseudomonadati</taxon>
        <taxon>Pseudomonadota</taxon>
        <taxon>Alphaproteobacteria</taxon>
        <taxon>Hyphomicrobiales</taxon>
        <taxon>Bartonellaceae</taxon>
        <taxon>Bartonella</taxon>
    </lineage>
</organism>
<dbReference type="EMBL" id="BAABJA010000003">
    <property type="protein sequence ID" value="GAA4661651.1"/>
    <property type="molecule type" value="Genomic_DNA"/>
</dbReference>
<evidence type="ECO:0000313" key="1">
    <source>
        <dbReference type="EMBL" id="GAA4661651.1"/>
    </source>
</evidence>
<comment type="caution">
    <text evidence="1">The sequence shown here is derived from an EMBL/GenBank/DDBJ whole genome shotgun (WGS) entry which is preliminary data.</text>
</comment>
<dbReference type="Proteomes" id="UP001501699">
    <property type="component" value="Unassembled WGS sequence"/>
</dbReference>
<dbReference type="Pfam" id="PF06821">
    <property type="entry name" value="Ser_hydrolase"/>
    <property type="match status" value="1"/>
</dbReference>
<accession>A0ABP8VFI8</accession>
<name>A0ABP8VFI8_9HYPH</name>
<dbReference type="SUPFAM" id="SSF53474">
    <property type="entry name" value="alpha/beta-Hydrolases"/>
    <property type="match status" value="1"/>
</dbReference>
<keyword evidence="2" id="KW-1185">Reference proteome</keyword>